<keyword evidence="3" id="KW-1185">Reference proteome</keyword>
<sequence>MILFIFFSIIYSTLEVNDINLIGDSNGHVNIEDKKSNEIKIFVDKLVNLQKNLKETLKFKDKLKDFIQEYENCMEKDNRSNPTTANDRSFVSNFLKEFDINDLGFPLKILSKKSEPLNSFLTRSKQNGTKYFRQQGLLIESMNSTFNFIYKEFSNFSQNKQKISMEDEIKCLNITKVFLHDFERGLKVLFTFYFEFIYKKFSDESCYKLICNKLRERTDTLIRYQEEQKSSSITQSDSEERMYLCNNCYRYFQLK</sequence>
<protein>
    <submittedName>
        <fullName evidence="2">Uncharacterized protein</fullName>
    </submittedName>
</protein>
<dbReference type="AlphaFoldDB" id="A0A059F5V1"/>
<evidence type="ECO:0000256" key="1">
    <source>
        <dbReference type="SAM" id="SignalP"/>
    </source>
</evidence>
<organism evidence="2 3">
    <name type="scientific">Anncaliia algerae PRA339</name>
    <dbReference type="NCBI Taxonomy" id="1288291"/>
    <lineage>
        <taxon>Eukaryota</taxon>
        <taxon>Fungi</taxon>
        <taxon>Fungi incertae sedis</taxon>
        <taxon>Microsporidia</taxon>
        <taxon>Tubulinosematoidea</taxon>
        <taxon>Tubulinosematidae</taxon>
        <taxon>Anncaliia</taxon>
    </lineage>
</organism>
<evidence type="ECO:0000313" key="2">
    <source>
        <dbReference type="EMBL" id="KCZ82356.1"/>
    </source>
</evidence>
<dbReference type="HOGENOM" id="CLU_1092148_0_0_1"/>
<feature type="non-terminal residue" evidence="2">
    <location>
        <position position="255"/>
    </location>
</feature>
<reference evidence="2 3" key="2">
    <citation type="submission" date="2014-03" db="EMBL/GenBank/DDBJ databases">
        <title>The Genome Sequence of Anncaliia algerae insect isolate PRA339.</title>
        <authorList>
            <consortium name="The Broad Institute Genome Sequencing Platform"/>
            <consortium name="The Broad Institute Genome Sequencing Center for Infectious Disease"/>
            <person name="Cuomo C."/>
            <person name="Becnel J."/>
            <person name="Sanscrainte N."/>
            <person name="Walker B."/>
            <person name="Young S.K."/>
            <person name="Zeng Q."/>
            <person name="Gargeya S."/>
            <person name="Fitzgerald M."/>
            <person name="Haas B."/>
            <person name="Abouelleil A."/>
            <person name="Alvarado L."/>
            <person name="Arachchi H.M."/>
            <person name="Berlin A.M."/>
            <person name="Chapman S.B."/>
            <person name="Dewar J."/>
            <person name="Goldberg J."/>
            <person name="Griggs A."/>
            <person name="Gujja S."/>
            <person name="Hansen M."/>
            <person name="Howarth C."/>
            <person name="Imamovic A."/>
            <person name="Larimer J."/>
            <person name="McCowan C."/>
            <person name="Murphy C."/>
            <person name="Neiman D."/>
            <person name="Pearson M."/>
            <person name="Priest M."/>
            <person name="Roberts A."/>
            <person name="Saif S."/>
            <person name="Shea T."/>
            <person name="Sisk P."/>
            <person name="Sykes S."/>
            <person name="Wortman J."/>
            <person name="Nusbaum C."/>
            <person name="Birren B."/>
        </authorList>
    </citation>
    <scope>NUCLEOTIDE SEQUENCE [LARGE SCALE GENOMIC DNA]</scope>
    <source>
        <strain evidence="2 3">PRA339</strain>
    </source>
</reference>
<feature type="chain" id="PRO_5012994739" evidence="1">
    <location>
        <begin position="16"/>
        <end position="255"/>
    </location>
</feature>
<keyword evidence="1" id="KW-0732">Signal</keyword>
<reference evidence="3" key="1">
    <citation type="submission" date="2013-02" db="EMBL/GenBank/DDBJ databases">
        <authorList>
            <consortium name="The Broad Institute Genome Sequencing Platform"/>
            <person name="Cuomo C."/>
            <person name="Becnel J."/>
            <person name="Sanscrainte N."/>
            <person name="Walker B."/>
            <person name="Young S.K."/>
            <person name="Zeng Q."/>
            <person name="Gargeya S."/>
            <person name="Fitzgerald M."/>
            <person name="Haas B."/>
            <person name="Abouelleil A."/>
            <person name="Alvarado L."/>
            <person name="Arachchi H.M."/>
            <person name="Berlin A.M."/>
            <person name="Chapman S.B."/>
            <person name="Dewar J."/>
            <person name="Goldberg J."/>
            <person name="Griggs A."/>
            <person name="Gujja S."/>
            <person name="Hansen M."/>
            <person name="Howarth C."/>
            <person name="Imamovic A."/>
            <person name="Larimer J."/>
            <person name="McCowan C."/>
            <person name="Murphy C."/>
            <person name="Neiman D."/>
            <person name="Pearson M."/>
            <person name="Priest M."/>
            <person name="Roberts A."/>
            <person name="Saif S."/>
            <person name="Shea T."/>
            <person name="Sisk P."/>
            <person name="Sykes S."/>
            <person name="Wortman J."/>
            <person name="Nusbaum C."/>
            <person name="Birren B."/>
        </authorList>
    </citation>
    <scope>NUCLEOTIDE SEQUENCE [LARGE SCALE GENOMIC DNA]</scope>
    <source>
        <strain evidence="3">PRA339</strain>
    </source>
</reference>
<dbReference type="EMBL" id="KK365130">
    <property type="protein sequence ID" value="KCZ82356.1"/>
    <property type="molecule type" value="Genomic_DNA"/>
</dbReference>
<evidence type="ECO:0000313" key="3">
    <source>
        <dbReference type="Proteomes" id="UP000030655"/>
    </source>
</evidence>
<dbReference type="Proteomes" id="UP000030655">
    <property type="component" value="Unassembled WGS sequence"/>
</dbReference>
<accession>A0A059F5V1</accession>
<feature type="signal peptide" evidence="1">
    <location>
        <begin position="1"/>
        <end position="15"/>
    </location>
</feature>
<dbReference type="VEuPathDB" id="MicrosporidiaDB:H312_00014"/>
<proteinExistence type="predicted"/>
<gene>
    <name evidence="2" type="ORF">H312_00014</name>
</gene>
<name>A0A059F5V1_9MICR</name>